<dbReference type="PANTHER" id="PTHR44329">
    <property type="entry name" value="SERINE/THREONINE-PROTEIN KINASE TNNI3K-RELATED"/>
    <property type="match status" value="1"/>
</dbReference>
<evidence type="ECO:0000256" key="4">
    <source>
        <dbReference type="PROSITE-ProRule" id="PRU10141"/>
    </source>
</evidence>
<organism evidence="8">
    <name type="scientific">Tetraselmis sp. GSL018</name>
    <dbReference type="NCBI Taxonomy" id="582737"/>
    <lineage>
        <taxon>Eukaryota</taxon>
        <taxon>Viridiplantae</taxon>
        <taxon>Chlorophyta</taxon>
        <taxon>core chlorophytes</taxon>
        <taxon>Chlorodendrophyceae</taxon>
        <taxon>Chlorodendrales</taxon>
        <taxon>Chlorodendraceae</taxon>
        <taxon>Tetraselmis</taxon>
    </lineage>
</organism>
<evidence type="ECO:0000256" key="2">
    <source>
        <dbReference type="ARBA" id="ARBA00022606"/>
    </source>
</evidence>
<dbReference type="InterPro" id="IPR000719">
    <property type="entry name" value="Prot_kinase_dom"/>
</dbReference>
<dbReference type="GO" id="GO:0004674">
    <property type="term" value="F:protein serine/threonine kinase activity"/>
    <property type="evidence" value="ECO:0007669"/>
    <property type="project" value="TreeGrafter"/>
</dbReference>
<proteinExistence type="predicted"/>
<dbReference type="Gene3D" id="3.30.450.20">
    <property type="entry name" value="PAS domain"/>
    <property type="match status" value="1"/>
</dbReference>
<evidence type="ECO:0000256" key="3">
    <source>
        <dbReference type="ARBA" id="ARBA00023170"/>
    </source>
</evidence>
<dbReference type="InterPro" id="IPR029016">
    <property type="entry name" value="GAF-like_dom_sf"/>
</dbReference>
<accession>A0A061R8N4</accession>
<dbReference type="InterPro" id="IPR051681">
    <property type="entry name" value="Ser/Thr_Kinases-Pseudokinases"/>
</dbReference>
<name>A0A061R8N4_9CHLO</name>
<evidence type="ECO:0000259" key="7">
    <source>
        <dbReference type="PROSITE" id="PS50112"/>
    </source>
</evidence>
<dbReference type="InterPro" id="IPR000014">
    <property type="entry name" value="PAS"/>
</dbReference>
<dbReference type="PRINTS" id="PR00109">
    <property type="entry name" value="TYRKINASE"/>
</dbReference>
<dbReference type="Pfam" id="PF01590">
    <property type="entry name" value="GAF"/>
    <property type="match status" value="1"/>
</dbReference>
<feature type="domain" description="PAS" evidence="7">
    <location>
        <begin position="214"/>
        <end position="271"/>
    </location>
</feature>
<dbReference type="EMBL" id="GBEZ01019541">
    <property type="protein sequence ID" value="JAC67030.1"/>
    <property type="molecule type" value="Transcribed_RNA"/>
</dbReference>
<gene>
    <name evidence="8" type="ORF">TSPGSL018_12187</name>
</gene>
<dbReference type="PROSITE" id="PS50112">
    <property type="entry name" value="PAS"/>
    <property type="match status" value="1"/>
</dbReference>
<keyword evidence="3" id="KW-0675">Receptor</keyword>
<dbReference type="InterPro" id="IPR017441">
    <property type="entry name" value="Protein_kinase_ATP_BS"/>
</dbReference>
<dbReference type="Gene3D" id="3.30.450.40">
    <property type="match status" value="1"/>
</dbReference>
<dbReference type="InterPro" id="IPR011009">
    <property type="entry name" value="Kinase-like_dom_sf"/>
</dbReference>
<reference evidence="8" key="1">
    <citation type="submission" date="2014-05" db="EMBL/GenBank/DDBJ databases">
        <title>The transcriptome of the halophilic microalga Tetraselmis sp. GSL018 isolated from the Great Salt Lake, Utah.</title>
        <authorList>
            <person name="Jinkerson R.E."/>
            <person name="D'Adamo S."/>
            <person name="Posewitz M.C."/>
        </authorList>
    </citation>
    <scope>NUCLEOTIDE SEQUENCE</scope>
    <source>
        <strain evidence="8">GSL018</strain>
    </source>
</reference>
<dbReference type="PROSITE" id="PS00107">
    <property type="entry name" value="PROTEIN_KINASE_ATP"/>
    <property type="match status" value="1"/>
</dbReference>
<dbReference type="Pfam" id="PF07714">
    <property type="entry name" value="PK_Tyr_Ser-Thr"/>
    <property type="match status" value="1"/>
</dbReference>
<dbReference type="AlphaFoldDB" id="A0A061R8N4"/>
<dbReference type="PROSITE" id="PS50011">
    <property type="entry name" value="PROTEIN_KINASE_DOM"/>
    <property type="match status" value="1"/>
</dbReference>
<evidence type="ECO:0000256" key="5">
    <source>
        <dbReference type="SAM" id="MobiDB-lite"/>
    </source>
</evidence>
<dbReference type="SUPFAM" id="SSF56112">
    <property type="entry name" value="Protein kinase-like (PK-like)"/>
    <property type="match status" value="1"/>
</dbReference>
<keyword evidence="2" id="KW-0716">Sensory transduction</keyword>
<keyword evidence="8" id="KW-0418">Kinase</keyword>
<feature type="binding site" evidence="4">
    <location>
        <position position="438"/>
    </location>
    <ligand>
        <name>ATP</name>
        <dbReference type="ChEBI" id="CHEBI:30616"/>
    </ligand>
</feature>
<dbReference type="InterPro" id="IPR001245">
    <property type="entry name" value="Ser-Thr/Tyr_kinase_cat_dom"/>
</dbReference>
<dbReference type="SUPFAM" id="SSF55785">
    <property type="entry name" value="PYP-like sensor domain (PAS domain)"/>
    <property type="match status" value="1"/>
</dbReference>
<dbReference type="PANTHER" id="PTHR44329:SF214">
    <property type="entry name" value="PROTEIN KINASE DOMAIN-CONTAINING PROTEIN"/>
    <property type="match status" value="1"/>
</dbReference>
<evidence type="ECO:0000313" key="8">
    <source>
        <dbReference type="EMBL" id="JAC67030.1"/>
    </source>
</evidence>
<evidence type="ECO:0000256" key="1">
    <source>
        <dbReference type="ARBA" id="ARBA00022543"/>
    </source>
</evidence>
<feature type="domain" description="Protein kinase" evidence="6">
    <location>
        <begin position="411"/>
        <end position="698"/>
    </location>
</feature>
<keyword evidence="1" id="KW-0157">Chromophore</keyword>
<dbReference type="SUPFAM" id="SSF55781">
    <property type="entry name" value="GAF domain-like"/>
    <property type="match status" value="1"/>
</dbReference>
<keyword evidence="8" id="KW-0808">Transferase</keyword>
<dbReference type="GO" id="GO:0009881">
    <property type="term" value="F:photoreceptor activity"/>
    <property type="evidence" value="ECO:0007669"/>
    <property type="project" value="UniProtKB-KW"/>
</dbReference>
<sequence>MVSNKLPQQQGNFETVNTSLAAAAEALKNPPYQSLYNPKHFEVEDDRTERLHACKVVDTPPETRFDHITRLMAEVFKTPVCLITLIIDDRVWFKSKVGPFGACVCRDGSWCNYIVVPTAPEVLITEDASVDARFAHNPYVAGDPHIKFYAGAPLVGTGGRRYGTLCVVDLVPRAFTAEMYHLLINFAELAVQELERDSDLLTQWSEQALSDYKNNKRLRMQLSTATEGVSLLDIRSPSWTFKYANAAFARHGGEAVEEFVGRGFWDKFEPEGMTQLEVAEKIAEGGVAEVPVTCKTTGKRFSLTLRPACSDQMTPGKPVTVPSWVPSEKSPGGVKMGIDMEPVEVAKRDPALCQDVEKCFYLGIVSPARCSADGGSPTGSASSEEARSPLRPLGSPRAYGDYGMPRELEGLEMGPLVGSGGFGKVYRGLRDGEVVAVKIVETQSEAKATQAKAEGMLGMSLDHPNVVKTLCVAAGEGEQQYLLKGMKSKSEKVSIMWIVSEYCDRGMLIDAVERGWLSQARTIFSKPNMLNLYLTALDVAKGMLYLHRRNLIHCDLNGRNVMLQHCESDPRGFVAKVCDFGLTQICEGDNISTDAFGTISHMSPELLMDGRLGFKADIWAFGVLLWEMYTGYRAYQGRKPGNIIFLVTSGKGKLELPEDAPEAYKELTTRCLNFEPENRPGFESLVEYIEAILEEHGY</sequence>
<dbReference type="InterPro" id="IPR035965">
    <property type="entry name" value="PAS-like_dom_sf"/>
</dbReference>
<dbReference type="Gene3D" id="1.10.510.10">
    <property type="entry name" value="Transferase(Phosphotransferase) domain 1"/>
    <property type="match status" value="1"/>
</dbReference>
<keyword evidence="1" id="KW-0600">Photoreceptor protein</keyword>
<dbReference type="Gene3D" id="3.30.200.20">
    <property type="entry name" value="Phosphorylase Kinase, domain 1"/>
    <property type="match status" value="1"/>
</dbReference>
<dbReference type="InterPro" id="IPR003018">
    <property type="entry name" value="GAF"/>
</dbReference>
<keyword evidence="4" id="KW-0547">Nucleotide-binding</keyword>
<protein>
    <submittedName>
        <fullName evidence="8">Kinase-like protein</fullName>
    </submittedName>
</protein>
<evidence type="ECO:0000259" key="6">
    <source>
        <dbReference type="PROSITE" id="PS50011"/>
    </source>
</evidence>
<keyword evidence="4" id="KW-0067">ATP-binding</keyword>
<feature type="region of interest" description="Disordered" evidence="5">
    <location>
        <begin position="371"/>
        <end position="397"/>
    </location>
</feature>
<dbReference type="GO" id="GO:0005524">
    <property type="term" value="F:ATP binding"/>
    <property type="evidence" value="ECO:0007669"/>
    <property type="project" value="UniProtKB-UniRule"/>
</dbReference>